<gene>
    <name evidence="1" type="ORF">BRAPAZ1V2_A02P34250.2</name>
</gene>
<reference evidence="1 2" key="1">
    <citation type="submission" date="2021-07" db="EMBL/GenBank/DDBJ databases">
        <authorList>
            <consortium name="Genoscope - CEA"/>
            <person name="William W."/>
        </authorList>
    </citation>
    <scope>NUCLEOTIDE SEQUENCE [LARGE SCALE GENOMIC DNA]</scope>
</reference>
<accession>A0A8D9M176</accession>
<name>A0A8D9M176_BRACM</name>
<evidence type="ECO:0000313" key="2">
    <source>
        <dbReference type="Proteomes" id="UP000694005"/>
    </source>
</evidence>
<protein>
    <submittedName>
        <fullName evidence="1">Uncharacterized protein</fullName>
    </submittedName>
</protein>
<evidence type="ECO:0000313" key="1">
    <source>
        <dbReference type="EMBL" id="CAG7894473.1"/>
    </source>
</evidence>
<dbReference type="Proteomes" id="UP000694005">
    <property type="component" value="Chromosome A02"/>
</dbReference>
<dbReference type="EMBL" id="LS974618">
    <property type="protein sequence ID" value="CAG7894473.1"/>
    <property type="molecule type" value="Genomic_DNA"/>
</dbReference>
<sequence length="69" mass="7979">KETKGRETPTTEEEDRDTNLVAAIDNINPMDSVEEEEEEDKNYGDTSVSDSISLCITRMNISFSYWNKW</sequence>
<feature type="non-terminal residue" evidence="1">
    <location>
        <position position="1"/>
    </location>
</feature>
<organism evidence="1 2">
    <name type="scientific">Brassica campestris</name>
    <name type="common">Field mustard</name>
    <dbReference type="NCBI Taxonomy" id="3711"/>
    <lineage>
        <taxon>Eukaryota</taxon>
        <taxon>Viridiplantae</taxon>
        <taxon>Streptophyta</taxon>
        <taxon>Embryophyta</taxon>
        <taxon>Tracheophyta</taxon>
        <taxon>Spermatophyta</taxon>
        <taxon>Magnoliopsida</taxon>
        <taxon>eudicotyledons</taxon>
        <taxon>Gunneridae</taxon>
        <taxon>Pentapetalae</taxon>
        <taxon>rosids</taxon>
        <taxon>malvids</taxon>
        <taxon>Brassicales</taxon>
        <taxon>Brassicaceae</taxon>
        <taxon>Brassiceae</taxon>
        <taxon>Brassica</taxon>
    </lineage>
</organism>
<proteinExistence type="predicted"/>
<dbReference type="AlphaFoldDB" id="A0A8D9M176"/>
<dbReference type="Gramene" id="A02p34250.2_BraZ1">
    <property type="protein sequence ID" value="A02p34250.2_BraZ1.CDS.1"/>
    <property type="gene ID" value="A02g34250.2_BraZ1"/>
</dbReference>